<reference evidence="3 4" key="1">
    <citation type="submission" date="2019-12" db="EMBL/GenBank/DDBJ databases">
        <title>Paenibacillus sp. nov. sp. isolated from soil.</title>
        <authorList>
            <person name="Kim J."/>
            <person name="Jeong S.E."/>
            <person name="Jung H.S."/>
            <person name="Jeon C.O."/>
        </authorList>
    </citation>
    <scope>NUCLEOTIDE SEQUENCE [LARGE SCALE GENOMIC DNA]</scope>
    <source>
        <strain evidence="3 4">5J-6</strain>
    </source>
</reference>
<dbReference type="Gene3D" id="2.170.130.30">
    <property type="match status" value="1"/>
</dbReference>
<protein>
    <submittedName>
        <fullName evidence="3">DUF4430 domain-containing protein</fullName>
    </submittedName>
</protein>
<feature type="domain" description="Transcobalamin-like C-terminal" evidence="2">
    <location>
        <begin position="215"/>
        <end position="292"/>
    </location>
</feature>
<dbReference type="RefSeq" id="WP_161411101.1">
    <property type="nucleotide sequence ID" value="NZ_WTUZ01000039.1"/>
</dbReference>
<sequence>MKITKTKLVSAIVIVVALVTSYLFMGPQPSNSGKLPARTAEASLQPEKQQESQVAVEVGNQAGQQPDSSQAEPSADPSTKDQPVSTMKPPDAASTQTPSPAKAEAVPAKESDKDSIKETPSASASQSAASQPAVKQEIDPKTGKDKYLTEPVPSGKPLPVEPQNIKISDKAMTATMSVTCLTILDNMKLLDKEKVELVPKDGVIFPATKVTFYEGESVFNVLQREMKKHKIHMEFVNTPIYNSAYIEGINNLYEFDVGELSGWMFKVNGWFPNYGSSRYQLKEGDVIEWVYTCDLGRDVGDTYNALGATKQ</sequence>
<evidence type="ECO:0000313" key="4">
    <source>
        <dbReference type="Proteomes" id="UP000481087"/>
    </source>
</evidence>
<feature type="region of interest" description="Disordered" evidence="1">
    <location>
        <begin position="27"/>
        <end position="162"/>
    </location>
</feature>
<evidence type="ECO:0000259" key="2">
    <source>
        <dbReference type="Pfam" id="PF14478"/>
    </source>
</evidence>
<dbReference type="AlphaFoldDB" id="A0A6L8V8W0"/>
<organism evidence="3 4">
    <name type="scientific">Paenibacillus silvestris</name>
    <dbReference type="NCBI Taxonomy" id="2606219"/>
    <lineage>
        <taxon>Bacteria</taxon>
        <taxon>Bacillati</taxon>
        <taxon>Bacillota</taxon>
        <taxon>Bacilli</taxon>
        <taxon>Bacillales</taxon>
        <taxon>Paenibacillaceae</taxon>
        <taxon>Paenibacillus</taxon>
    </lineage>
</organism>
<dbReference type="InterPro" id="IPR027954">
    <property type="entry name" value="Transcobalamin-like_C"/>
</dbReference>
<evidence type="ECO:0000313" key="3">
    <source>
        <dbReference type="EMBL" id="MZQ86717.1"/>
    </source>
</evidence>
<dbReference type="Pfam" id="PF14478">
    <property type="entry name" value="DUF4430"/>
    <property type="match status" value="1"/>
</dbReference>
<comment type="caution">
    <text evidence="3">The sequence shown here is derived from an EMBL/GenBank/DDBJ whole genome shotgun (WGS) entry which is preliminary data.</text>
</comment>
<feature type="compositionally biased region" description="Low complexity" evidence="1">
    <location>
        <begin position="120"/>
        <end position="133"/>
    </location>
</feature>
<keyword evidence="4" id="KW-1185">Reference proteome</keyword>
<feature type="compositionally biased region" description="Basic and acidic residues" evidence="1">
    <location>
        <begin position="107"/>
        <end position="117"/>
    </location>
</feature>
<feature type="compositionally biased region" description="Basic and acidic residues" evidence="1">
    <location>
        <begin position="136"/>
        <end position="148"/>
    </location>
</feature>
<evidence type="ECO:0000256" key="1">
    <source>
        <dbReference type="SAM" id="MobiDB-lite"/>
    </source>
</evidence>
<dbReference type="EMBL" id="WTUZ01000039">
    <property type="protein sequence ID" value="MZQ86717.1"/>
    <property type="molecule type" value="Genomic_DNA"/>
</dbReference>
<dbReference type="Proteomes" id="UP000481087">
    <property type="component" value="Unassembled WGS sequence"/>
</dbReference>
<accession>A0A6L8V8W0</accession>
<gene>
    <name evidence="3" type="ORF">GQF01_31880</name>
</gene>
<name>A0A6L8V8W0_9BACL</name>
<feature type="compositionally biased region" description="Polar residues" evidence="1">
    <location>
        <begin position="61"/>
        <end position="85"/>
    </location>
</feature>
<proteinExistence type="predicted"/>